<organism evidence="2 3">
    <name type="scientific">Chlamydomonas reinhardtii</name>
    <name type="common">Chlamydomonas smithii</name>
    <dbReference type="NCBI Taxonomy" id="3055"/>
    <lineage>
        <taxon>Eukaryota</taxon>
        <taxon>Viridiplantae</taxon>
        <taxon>Chlorophyta</taxon>
        <taxon>core chlorophytes</taxon>
        <taxon>Chlorophyceae</taxon>
        <taxon>CS clade</taxon>
        <taxon>Chlamydomonadales</taxon>
        <taxon>Chlamydomonadaceae</taxon>
        <taxon>Chlamydomonas</taxon>
    </lineage>
</organism>
<keyword evidence="3" id="KW-1185">Reference proteome</keyword>
<dbReference type="Pfam" id="PF12697">
    <property type="entry name" value="Abhydrolase_6"/>
    <property type="match status" value="1"/>
</dbReference>
<gene>
    <name evidence="2" type="ORF">CHLRE_03g152800v5</name>
</gene>
<dbReference type="PANTHER" id="PTHR43689:SF8">
    <property type="entry name" value="ALPHA_BETA-HYDROLASES SUPERFAMILY PROTEIN"/>
    <property type="match status" value="1"/>
</dbReference>
<dbReference type="InterPro" id="IPR000073">
    <property type="entry name" value="AB_hydrolase_1"/>
</dbReference>
<dbReference type="PRINTS" id="PR00111">
    <property type="entry name" value="ABHYDROLASE"/>
</dbReference>
<evidence type="ECO:0000313" key="2">
    <source>
        <dbReference type="EMBL" id="PNW84646.1"/>
    </source>
</evidence>
<dbReference type="GO" id="GO:0016787">
    <property type="term" value="F:hydrolase activity"/>
    <property type="evidence" value="ECO:0000318"/>
    <property type="project" value="GO_Central"/>
</dbReference>
<dbReference type="STRING" id="3055.A0A2K3DVU6"/>
<dbReference type="Proteomes" id="UP000006906">
    <property type="component" value="Chromosome 3"/>
</dbReference>
<dbReference type="PANTHER" id="PTHR43689">
    <property type="entry name" value="HYDROLASE"/>
    <property type="match status" value="1"/>
</dbReference>
<dbReference type="InterPro" id="IPR029058">
    <property type="entry name" value="AB_hydrolase_fold"/>
</dbReference>
<dbReference type="Gramene" id="PNW84646">
    <property type="protein sequence ID" value="PNW84646"/>
    <property type="gene ID" value="CHLRE_03g152800v5"/>
</dbReference>
<dbReference type="PRINTS" id="PR00412">
    <property type="entry name" value="EPOXHYDRLASE"/>
</dbReference>
<dbReference type="EMBL" id="CM008964">
    <property type="protein sequence ID" value="PNW84646.1"/>
    <property type="molecule type" value="Genomic_DNA"/>
</dbReference>
<dbReference type="ExpressionAtlas" id="A0A2K3DVU6">
    <property type="expression patterns" value="differential"/>
</dbReference>
<dbReference type="SUPFAM" id="SSF53474">
    <property type="entry name" value="alpha/beta-Hydrolases"/>
    <property type="match status" value="1"/>
</dbReference>
<dbReference type="RefSeq" id="XP_001697563.2">
    <property type="nucleotide sequence ID" value="XM_001697511.2"/>
</dbReference>
<name>A0A2K3DVU6_CHLRE</name>
<dbReference type="AlphaFoldDB" id="A0A2K3DVU6"/>
<sequence length="310" mass="33761">MAKAMKRVPITIPTMPGQPALETAFVGPTASELASYPPDVPAVVLLHGFDSSCMEFRRLYPKLAASAPTYALDLVGWGFTDYSLFKSEPGRVIRPEDKAAHLRAFLQAQCARRRVVLVGASLGGAMALDFAVTYPEVVEKLVLIDAQGFIDGIGPMATAPRPLLWLGVKLLQSVPLRQAANKMAYFDKGRYATEDAMRIGRLHTHLPGWEDANIAWMRSGGYAISSKIGQVKQEVLVMWGRNDEILEPSYAARFEQTLPNCRLRWVEQCGHCAHLEQPELAAAEILAFAGVEAVLPAELVGTEVAAASSN</sequence>
<dbReference type="OrthoDB" id="6431331at2759"/>
<dbReference type="GeneID" id="5723116"/>
<dbReference type="PaxDb" id="3055-EDP00225"/>
<accession>A0A2K3DVU6</accession>
<dbReference type="OMA" id="HHLYQFW"/>
<feature type="domain" description="AB hydrolase-1" evidence="1">
    <location>
        <begin position="43"/>
        <end position="283"/>
    </location>
</feature>
<dbReference type="InParanoid" id="A0A2K3DVU6"/>
<evidence type="ECO:0000259" key="1">
    <source>
        <dbReference type="Pfam" id="PF12697"/>
    </source>
</evidence>
<dbReference type="FunCoup" id="A0A2K3DVU6">
    <property type="interactions" value="406"/>
</dbReference>
<reference evidence="2 3" key="1">
    <citation type="journal article" date="2007" name="Science">
        <title>The Chlamydomonas genome reveals the evolution of key animal and plant functions.</title>
        <authorList>
            <person name="Merchant S.S."/>
            <person name="Prochnik S.E."/>
            <person name="Vallon O."/>
            <person name="Harris E.H."/>
            <person name="Karpowicz S.J."/>
            <person name="Witman G.B."/>
            <person name="Terry A."/>
            <person name="Salamov A."/>
            <person name="Fritz-Laylin L.K."/>
            <person name="Marechal-Drouard L."/>
            <person name="Marshall W.F."/>
            <person name="Qu L.H."/>
            <person name="Nelson D.R."/>
            <person name="Sanderfoot A.A."/>
            <person name="Spalding M.H."/>
            <person name="Kapitonov V.V."/>
            <person name="Ren Q."/>
            <person name="Ferris P."/>
            <person name="Lindquist E."/>
            <person name="Shapiro H."/>
            <person name="Lucas S.M."/>
            <person name="Grimwood J."/>
            <person name="Schmutz J."/>
            <person name="Cardol P."/>
            <person name="Cerutti H."/>
            <person name="Chanfreau G."/>
            <person name="Chen C.L."/>
            <person name="Cognat V."/>
            <person name="Croft M.T."/>
            <person name="Dent R."/>
            <person name="Dutcher S."/>
            <person name="Fernandez E."/>
            <person name="Fukuzawa H."/>
            <person name="Gonzalez-Ballester D."/>
            <person name="Gonzalez-Halphen D."/>
            <person name="Hallmann A."/>
            <person name="Hanikenne M."/>
            <person name="Hippler M."/>
            <person name="Inwood W."/>
            <person name="Jabbari K."/>
            <person name="Kalanon M."/>
            <person name="Kuras R."/>
            <person name="Lefebvre P.A."/>
            <person name="Lemaire S.D."/>
            <person name="Lobanov A.V."/>
            <person name="Lohr M."/>
            <person name="Manuell A."/>
            <person name="Meier I."/>
            <person name="Mets L."/>
            <person name="Mittag M."/>
            <person name="Mittelmeier T."/>
            <person name="Moroney J.V."/>
            <person name="Moseley J."/>
            <person name="Napoli C."/>
            <person name="Nedelcu A.M."/>
            <person name="Niyogi K."/>
            <person name="Novoselov S.V."/>
            <person name="Paulsen I.T."/>
            <person name="Pazour G."/>
            <person name="Purton S."/>
            <person name="Ral J.P."/>
            <person name="Riano-Pachon D.M."/>
            <person name="Riekhof W."/>
            <person name="Rymarquis L."/>
            <person name="Schroda M."/>
            <person name="Stern D."/>
            <person name="Umen J."/>
            <person name="Willows R."/>
            <person name="Wilson N."/>
            <person name="Zimmer S.L."/>
            <person name="Allmer J."/>
            <person name="Balk J."/>
            <person name="Bisova K."/>
            <person name="Chen C.J."/>
            <person name="Elias M."/>
            <person name="Gendler K."/>
            <person name="Hauser C."/>
            <person name="Lamb M.R."/>
            <person name="Ledford H."/>
            <person name="Long J.C."/>
            <person name="Minagawa J."/>
            <person name="Page M.D."/>
            <person name="Pan J."/>
            <person name="Pootakham W."/>
            <person name="Roje S."/>
            <person name="Rose A."/>
            <person name="Stahlberg E."/>
            <person name="Terauchi A.M."/>
            <person name="Yang P."/>
            <person name="Ball S."/>
            <person name="Bowler C."/>
            <person name="Dieckmann C.L."/>
            <person name="Gladyshev V.N."/>
            <person name="Green P."/>
            <person name="Jorgensen R."/>
            <person name="Mayfield S."/>
            <person name="Mueller-Roeber B."/>
            <person name="Rajamani S."/>
            <person name="Sayre R.T."/>
            <person name="Brokstein P."/>
            <person name="Dubchak I."/>
            <person name="Goodstein D."/>
            <person name="Hornick L."/>
            <person name="Huang Y.W."/>
            <person name="Jhaveri J."/>
            <person name="Luo Y."/>
            <person name="Martinez D."/>
            <person name="Ngau W.C."/>
            <person name="Otillar B."/>
            <person name="Poliakov A."/>
            <person name="Porter A."/>
            <person name="Szajkowski L."/>
            <person name="Werner G."/>
            <person name="Zhou K."/>
            <person name="Grigoriev I.V."/>
            <person name="Rokhsar D.S."/>
            <person name="Grossman A.R."/>
        </authorList>
    </citation>
    <scope>NUCLEOTIDE SEQUENCE [LARGE SCALE GENOMIC DNA]</scope>
    <source>
        <strain evidence="3">CC-503</strain>
    </source>
</reference>
<dbReference type="InterPro" id="IPR000639">
    <property type="entry name" value="Epox_hydrolase-like"/>
</dbReference>
<dbReference type="Gene3D" id="3.40.50.1820">
    <property type="entry name" value="alpha/beta hydrolase"/>
    <property type="match status" value="1"/>
</dbReference>
<evidence type="ECO:0000313" key="3">
    <source>
        <dbReference type="Proteomes" id="UP000006906"/>
    </source>
</evidence>
<proteinExistence type="predicted"/>
<protein>
    <recommendedName>
        <fullName evidence="1">AB hydrolase-1 domain-containing protein</fullName>
    </recommendedName>
</protein>
<dbReference type="KEGG" id="cre:CHLRE_03g152800v5"/>
<dbReference type="GO" id="GO:0009941">
    <property type="term" value="C:chloroplast envelope"/>
    <property type="evidence" value="ECO:0000318"/>
    <property type="project" value="GO_Central"/>
</dbReference>